<dbReference type="EMBL" id="JAWRCP010000001">
    <property type="protein sequence ID" value="MDW6091737.1"/>
    <property type="molecule type" value="Genomic_DNA"/>
</dbReference>
<organism evidence="2 3">
    <name type="scientific">Vibrio rhizosphaerae</name>
    <dbReference type="NCBI Taxonomy" id="398736"/>
    <lineage>
        <taxon>Bacteria</taxon>
        <taxon>Pseudomonadati</taxon>
        <taxon>Pseudomonadota</taxon>
        <taxon>Gammaproteobacteria</taxon>
        <taxon>Vibrionales</taxon>
        <taxon>Vibrionaceae</taxon>
        <taxon>Vibrio</taxon>
    </lineage>
</organism>
<comment type="caution">
    <text evidence="2">The sequence shown here is derived from an EMBL/GenBank/DDBJ whole genome shotgun (WGS) entry which is preliminary data.</text>
</comment>
<protein>
    <submittedName>
        <fullName evidence="2">DUF2780 domain-containing protein</fullName>
    </submittedName>
</protein>
<feature type="chain" id="PRO_5046118533" evidence="1">
    <location>
        <begin position="24"/>
        <end position="160"/>
    </location>
</feature>
<dbReference type="InterPro" id="IPR021302">
    <property type="entry name" value="DUF2780_VcgC/VcgE"/>
</dbReference>
<proteinExistence type="predicted"/>
<sequence>MTRTRTLIWTLMLSTTLTSPSYAFFKLGNNAEDLTGTISKTLGLTGNSSTLVSQIAEQFPISGQQATGGVGSMLSYAKQALPAAQSTELTSLLPGIDSLTNAMPQLKNSSLTSMDEVNSVFRQLGMDSSMVTQFAPVILKYLTSQGASTGLISSLTSLWQ</sequence>
<dbReference type="Proteomes" id="UP001279860">
    <property type="component" value="Unassembled WGS sequence"/>
</dbReference>
<evidence type="ECO:0000256" key="1">
    <source>
        <dbReference type="SAM" id="SignalP"/>
    </source>
</evidence>
<keyword evidence="1" id="KW-0732">Signal</keyword>
<dbReference type="Pfam" id="PF11075">
    <property type="entry name" value="DUF2780"/>
    <property type="match status" value="1"/>
</dbReference>
<dbReference type="RefSeq" id="WP_318584399.1">
    <property type="nucleotide sequence ID" value="NZ_JAWRCP010000001.1"/>
</dbReference>
<evidence type="ECO:0000313" key="3">
    <source>
        <dbReference type="Proteomes" id="UP001279860"/>
    </source>
</evidence>
<reference evidence="2 3" key="1">
    <citation type="submission" date="2023-11" db="EMBL/GenBank/DDBJ databases">
        <title>Plant-associative lifestyle of Vibrio porteresiae and its evolutionary dynamics.</title>
        <authorList>
            <person name="Rameshkumar N."/>
            <person name="Kirti K."/>
        </authorList>
    </citation>
    <scope>NUCLEOTIDE SEQUENCE [LARGE SCALE GENOMIC DNA]</scope>
    <source>
        <strain evidence="2 3">MSSRF7</strain>
    </source>
</reference>
<gene>
    <name evidence="2" type="ORF">SBX64_04100</name>
</gene>
<feature type="signal peptide" evidence="1">
    <location>
        <begin position="1"/>
        <end position="23"/>
    </location>
</feature>
<evidence type="ECO:0000313" key="2">
    <source>
        <dbReference type="EMBL" id="MDW6091737.1"/>
    </source>
</evidence>
<accession>A0ABU4IRK3</accession>
<name>A0ABU4IRK3_9VIBR</name>
<keyword evidence="3" id="KW-1185">Reference proteome</keyword>